<keyword evidence="3" id="KW-1185">Reference proteome</keyword>
<dbReference type="Proteomes" id="UP000676194">
    <property type="component" value="Chromosome"/>
</dbReference>
<reference evidence="2" key="1">
    <citation type="submission" date="2021-05" db="EMBL/GenBank/DDBJ databases">
        <title>Complete genome sequence of the cellulolytic planctomycete Telmatocola sphagniphila SP2T and characterization of the first cellulase from planctomycetes.</title>
        <authorList>
            <person name="Rakitin A.L."/>
            <person name="Beletsky A.V."/>
            <person name="Naumoff D.G."/>
            <person name="Kulichevskaya I.S."/>
            <person name="Mardanov A.V."/>
            <person name="Ravin N.V."/>
            <person name="Dedysh S.N."/>
        </authorList>
    </citation>
    <scope>NUCLEOTIDE SEQUENCE</scope>
    <source>
        <strain evidence="2">SP2T</strain>
    </source>
</reference>
<organism evidence="2 3">
    <name type="scientific">Telmatocola sphagniphila</name>
    <dbReference type="NCBI Taxonomy" id="1123043"/>
    <lineage>
        <taxon>Bacteria</taxon>
        <taxon>Pseudomonadati</taxon>
        <taxon>Planctomycetota</taxon>
        <taxon>Planctomycetia</taxon>
        <taxon>Gemmatales</taxon>
        <taxon>Gemmataceae</taxon>
    </lineage>
</organism>
<accession>A0A8E6B317</accession>
<feature type="compositionally biased region" description="Polar residues" evidence="1">
    <location>
        <begin position="133"/>
        <end position="142"/>
    </location>
</feature>
<dbReference type="EMBL" id="CP074694">
    <property type="protein sequence ID" value="QVL30509.1"/>
    <property type="molecule type" value="Genomic_DNA"/>
</dbReference>
<protein>
    <submittedName>
        <fullName evidence="2">Uncharacterized protein</fullName>
    </submittedName>
</protein>
<sequence length="156" mass="17376">MSDPMESMNGEDWKAILALMPPDQIGQFVVVLSNGNEICLDTVVRTDVKYLVFRGRLAGQTEEGRAFFVPLSNISYLRWEKFVKIDELRTMFPDLALKASEAAKQTEIEAAPPTELLPRPPLPPLQPAGENPSPNTVNSRNNLLERIRAARASTAR</sequence>
<feature type="region of interest" description="Disordered" evidence="1">
    <location>
        <begin position="103"/>
        <end position="156"/>
    </location>
</feature>
<dbReference type="AlphaFoldDB" id="A0A8E6B317"/>
<dbReference type="RefSeq" id="WP_213494380.1">
    <property type="nucleotide sequence ID" value="NZ_CP074694.1"/>
</dbReference>
<evidence type="ECO:0000313" key="2">
    <source>
        <dbReference type="EMBL" id="QVL30509.1"/>
    </source>
</evidence>
<gene>
    <name evidence="2" type="ORF">KIH39_16805</name>
</gene>
<evidence type="ECO:0000256" key="1">
    <source>
        <dbReference type="SAM" id="MobiDB-lite"/>
    </source>
</evidence>
<evidence type="ECO:0000313" key="3">
    <source>
        <dbReference type="Proteomes" id="UP000676194"/>
    </source>
</evidence>
<dbReference type="KEGG" id="tsph:KIH39_16805"/>
<proteinExistence type="predicted"/>
<name>A0A8E6B317_9BACT</name>